<keyword evidence="12" id="KW-1185">Reference proteome</keyword>
<feature type="domain" description="Guanylate kinase-like" evidence="10">
    <location>
        <begin position="8"/>
        <end position="188"/>
    </location>
</feature>
<dbReference type="GO" id="GO:0005829">
    <property type="term" value="C:cytosol"/>
    <property type="evidence" value="ECO:0007669"/>
    <property type="project" value="TreeGrafter"/>
</dbReference>
<dbReference type="FunFam" id="3.30.63.10:FF:000002">
    <property type="entry name" value="Guanylate kinase 1"/>
    <property type="match status" value="1"/>
</dbReference>
<dbReference type="PROSITE" id="PS00856">
    <property type="entry name" value="GUANYLATE_KINASE_1"/>
    <property type="match status" value="1"/>
</dbReference>
<dbReference type="InterPro" id="IPR017665">
    <property type="entry name" value="Guanylate_kinase"/>
</dbReference>
<dbReference type="Gene3D" id="3.40.50.300">
    <property type="entry name" value="P-loop containing nucleotide triphosphate hydrolases"/>
    <property type="match status" value="1"/>
</dbReference>
<dbReference type="GO" id="GO:0005524">
    <property type="term" value="F:ATP binding"/>
    <property type="evidence" value="ECO:0007669"/>
    <property type="project" value="UniProtKB-UniRule"/>
</dbReference>
<comment type="function">
    <text evidence="9">Essential for recycling GMP and indirectly, cGMP.</text>
</comment>
<comment type="catalytic activity">
    <reaction evidence="9">
        <text>GMP + ATP = GDP + ADP</text>
        <dbReference type="Rhea" id="RHEA:20780"/>
        <dbReference type="ChEBI" id="CHEBI:30616"/>
        <dbReference type="ChEBI" id="CHEBI:58115"/>
        <dbReference type="ChEBI" id="CHEBI:58189"/>
        <dbReference type="ChEBI" id="CHEBI:456216"/>
        <dbReference type="EC" id="2.7.4.8"/>
    </reaction>
</comment>
<reference evidence="11 12" key="1">
    <citation type="submission" date="2017-08" db="EMBL/GenBank/DDBJ databases">
        <title>Reclassification of Bisgaard taxon 37 and 44.</title>
        <authorList>
            <person name="Christensen H."/>
        </authorList>
    </citation>
    <scope>NUCLEOTIDE SEQUENCE [LARGE SCALE GENOMIC DNA]</scope>
    <source>
        <strain evidence="11 12">EEAB3T1</strain>
    </source>
</reference>
<evidence type="ECO:0000256" key="7">
    <source>
        <dbReference type="ARBA" id="ARBA00022840"/>
    </source>
</evidence>
<gene>
    <name evidence="9" type="primary">gmk</name>
    <name evidence="11" type="ORF">CKF59_06115</name>
</gene>
<dbReference type="Pfam" id="PF00625">
    <property type="entry name" value="Guanylate_kin"/>
    <property type="match status" value="1"/>
</dbReference>
<dbReference type="CDD" id="cd00071">
    <property type="entry name" value="GMPK"/>
    <property type="match status" value="1"/>
</dbReference>
<dbReference type="InterPro" id="IPR008145">
    <property type="entry name" value="GK/Ca_channel_bsu"/>
</dbReference>
<name>A0A3A1Y6B2_9GAMM</name>
<comment type="similarity">
    <text evidence="1 9">Belongs to the guanylate kinase family.</text>
</comment>
<dbReference type="SUPFAM" id="SSF52540">
    <property type="entry name" value="P-loop containing nucleoside triphosphate hydrolases"/>
    <property type="match status" value="1"/>
</dbReference>
<proteinExistence type="inferred from homology"/>
<feature type="binding site" evidence="9">
    <location>
        <begin position="15"/>
        <end position="22"/>
    </location>
    <ligand>
        <name>ATP</name>
        <dbReference type="ChEBI" id="CHEBI:30616"/>
    </ligand>
</feature>
<evidence type="ECO:0000256" key="8">
    <source>
        <dbReference type="ARBA" id="ARBA00030128"/>
    </source>
</evidence>
<dbReference type="EC" id="2.7.4.8" evidence="2 9"/>
<dbReference type="AlphaFoldDB" id="A0A3A1Y6B2"/>
<evidence type="ECO:0000256" key="9">
    <source>
        <dbReference type="HAMAP-Rule" id="MF_00328"/>
    </source>
</evidence>
<keyword evidence="7 9" id="KW-0067">ATP-binding</keyword>
<keyword evidence="9" id="KW-0963">Cytoplasm</keyword>
<evidence type="ECO:0000256" key="2">
    <source>
        <dbReference type="ARBA" id="ARBA00012961"/>
    </source>
</evidence>
<dbReference type="PROSITE" id="PS50052">
    <property type="entry name" value="GUANYLATE_KINASE_2"/>
    <property type="match status" value="1"/>
</dbReference>
<dbReference type="InterPro" id="IPR008144">
    <property type="entry name" value="Guanylate_kin-like_dom"/>
</dbReference>
<evidence type="ECO:0000256" key="1">
    <source>
        <dbReference type="ARBA" id="ARBA00005790"/>
    </source>
</evidence>
<evidence type="ECO:0000256" key="3">
    <source>
        <dbReference type="ARBA" id="ARBA00016296"/>
    </source>
</evidence>
<keyword evidence="5 9" id="KW-0547">Nucleotide-binding</keyword>
<dbReference type="InterPro" id="IPR027417">
    <property type="entry name" value="P-loop_NTPase"/>
</dbReference>
<sequence>MTEKIKKGHLFIISAPSGAGKSTLITKLLKSNLASKYYLSISHTTRPVRPGEQHGVHYFFTNIENFENLIQNDEFLEYAEVFGNYYGTSKRIIREKLEQGINIILDIDWQGARNVRKQFPEAISIFILPPSIEELKQRLLNRQTDSLDVIERRMAKAENEMAHKHEYDYEILNDDLDHAYAQFVQLLESYAKK</sequence>
<evidence type="ECO:0000259" key="10">
    <source>
        <dbReference type="PROSITE" id="PS50052"/>
    </source>
</evidence>
<organism evidence="11 12">
    <name type="scientific">Psittacicella gerlachiana</name>
    <dbReference type="NCBI Taxonomy" id="2028574"/>
    <lineage>
        <taxon>Bacteria</taxon>
        <taxon>Pseudomonadati</taxon>
        <taxon>Pseudomonadota</taxon>
        <taxon>Gammaproteobacteria</taxon>
        <taxon>Pasteurellales</taxon>
        <taxon>Psittacicellaceae</taxon>
        <taxon>Psittacicella</taxon>
    </lineage>
</organism>
<evidence type="ECO:0000256" key="5">
    <source>
        <dbReference type="ARBA" id="ARBA00022741"/>
    </source>
</evidence>
<evidence type="ECO:0000313" key="12">
    <source>
        <dbReference type="Proteomes" id="UP000265964"/>
    </source>
</evidence>
<dbReference type="RefSeq" id="WP_119535067.1">
    <property type="nucleotide sequence ID" value="NZ_NRJF01000185.1"/>
</dbReference>
<dbReference type="InterPro" id="IPR020590">
    <property type="entry name" value="Guanylate_kinase_CS"/>
</dbReference>
<dbReference type="Proteomes" id="UP000265964">
    <property type="component" value="Unassembled WGS sequence"/>
</dbReference>
<dbReference type="OrthoDB" id="9808150at2"/>
<keyword evidence="6 9" id="KW-0418">Kinase</keyword>
<evidence type="ECO:0000313" key="11">
    <source>
        <dbReference type="EMBL" id="RIY33803.1"/>
    </source>
</evidence>
<dbReference type="HAMAP" id="MF_00328">
    <property type="entry name" value="Guanylate_kinase"/>
    <property type="match status" value="1"/>
</dbReference>
<dbReference type="Gene3D" id="3.30.63.10">
    <property type="entry name" value="Guanylate Kinase phosphate binding domain"/>
    <property type="match status" value="1"/>
</dbReference>
<evidence type="ECO:0000256" key="4">
    <source>
        <dbReference type="ARBA" id="ARBA00022679"/>
    </source>
</evidence>
<evidence type="ECO:0000256" key="6">
    <source>
        <dbReference type="ARBA" id="ARBA00022777"/>
    </source>
</evidence>
<dbReference type="GO" id="GO:0004385">
    <property type="term" value="F:GMP kinase activity"/>
    <property type="evidence" value="ECO:0007669"/>
    <property type="project" value="UniProtKB-UniRule"/>
</dbReference>
<protein>
    <recommendedName>
        <fullName evidence="3 9">Guanylate kinase</fullName>
        <ecNumber evidence="2 9">2.7.4.8</ecNumber>
    </recommendedName>
    <alternativeName>
        <fullName evidence="8 9">GMP kinase</fullName>
    </alternativeName>
</protein>
<dbReference type="NCBIfam" id="TIGR03263">
    <property type="entry name" value="guanyl_kin"/>
    <property type="match status" value="1"/>
</dbReference>
<dbReference type="EMBL" id="NRJF01000185">
    <property type="protein sequence ID" value="RIY33803.1"/>
    <property type="molecule type" value="Genomic_DNA"/>
</dbReference>
<dbReference type="PANTHER" id="PTHR23117:SF13">
    <property type="entry name" value="GUANYLATE KINASE"/>
    <property type="match status" value="1"/>
</dbReference>
<accession>A0A3A1Y6B2</accession>
<comment type="caution">
    <text evidence="11">The sequence shown here is derived from an EMBL/GenBank/DDBJ whole genome shotgun (WGS) entry which is preliminary data.</text>
</comment>
<dbReference type="PANTHER" id="PTHR23117">
    <property type="entry name" value="GUANYLATE KINASE-RELATED"/>
    <property type="match status" value="1"/>
</dbReference>
<dbReference type="SMART" id="SM00072">
    <property type="entry name" value="GuKc"/>
    <property type="match status" value="1"/>
</dbReference>
<comment type="subcellular location">
    <subcellularLocation>
        <location evidence="9">Cytoplasm</location>
    </subcellularLocation>
</comment>
<keyword evidence="4 9" id="KW-0808">Transferase</keyword>